<dbReference type="Pfam" id="PF02493">
    <property type="entry name" value="MORN"/>
    <property type="match status" value="18"/>
</dbReference>
<keyword evidence="2" id="KW-0175">Coiled coil</keyword>
<dbReference type="PANTHER" id="PTHR43215">
    <property type="entry name" value="RADIAL SPOKE HEAD 1 HOMOLOG"/>
    <property type="match status" value="1"/>
</dbReference>
<evidence type="ECO:0000313" key="4">
    <source>
        <dbReference type="EMBL" id="CAE0261607.1"/>
    </source>
</evidence>
<dbReference type="PANTHER" id="PTHR43215:SF14">
    <property type="entry name" value="RADIAL SPOKE HEAD 1 HOMOLOG"/>
    <property type="match status" value="1"/>
</dbReference>
<feature type="coiled-coil region" evidence="2">
    <location>
        <begin position="610"/>
        <end position="641"/>
    </location>
</feature>
<dbReference type="EMBL" id="HBIB01036743">
    <property type="protein sequence ID" value="CAE0261607.1"/>
    <property type="molecule type" value="Transcribed_RNA"/>
</dbReference>
<evidence type="ECO:0000256" key="1">
    <source>
        <dbReference type="ARBA" id="ARBA00022737"/>
    </source>
</evidence>
<dbReference type="SUPFAM" id="SSF82185">
    <property type="entry name" value="Histone H3 K4-specific methyltransferase SET7/9 N-terminal domain"/>
    <property type="match status" value="7"/>
</dbReference>
<accession>A0A7S3DLJ3</accession>
<keyword evidence="1" id="KW-0677">Repeat</keyword>
<dbReference type="Gene3D" id="2.20.110.10">
    <property type="entry name" value="Histone H3 K4-specific methyltransferase SET7/9 N-terminal domain"/>
    <property type="match status" value="8"/>
</dbReference>
<evidence type="ECO:0000256" key="3">
    <source>
        <dbReference type="SAM" id="MobiDB-lite"/>
    </source>
</evidence>
<dbReference type="AlphaFoldDB" id="A0A7S3DLJ3"/>
<sequence>MSMYEGVRALIAREKELQLAKDRQVEIDSENEIYRDRRETLGGVTLTEAMEKGATSRFDKIEFEDESVYTGEVKDGIPSGLGVLVFSNGCEYAGEFLDGRRHGYGVSSDPKKGNFYGYFEHDKRQGLGLFTSSDQSATVVTEWNEGQQVRPSDNADEIVQEIVDEAIAARERARELINPAKKISFLPPALDLPTVGTEQEGGDEILTPETTRRSTAVVEDGVAEQMNLHNVKRITFGDGSVYEGQSANELPEGLGSAKYPDGSVFEGYWKEGVRHGYGVYRFSSGAMYEGAYDSDKRHGRGMYSFQTGRSLIVEWNRGARVDVEATPEIESEVAKIQEEAHVAKMLVRKLLKRKFGGESRAKTRRTSIAFINPATTPASFGAKAGEDKAEEFKFSGDADGLGCMTYPENSRYDGQWKAGKREGFGVFYFSSGARFVGEYKDDKRHGLGRYTYPNGKVIDGVWHEGTHTSETPSEKAVNRVVLLAQSAARMAHHQHGEGMKMFDDHIVTEEAALALLNPLKAFVSVKFGDGVVYHGESSDGKSPDGYGHVVYSDDSWYAGQFADGVRNGVGVFHFASGAVYAGEYEKDAKHGLGVYTTSDGVKHIAKFEENKNAEIEGDDLKEKAEAIAADAEEKAKLILEAVAHFRAATTKYSSVDGRRGASAAAAPSAARVGGETPAPFSVPEDKEVDAGELVLRKITYTNGSYYEGEVGSTSKNPHGHGVCTYADGSTYKGQWYDGIRSGVGVFEFSSGDKYEGNYRGDHKHGIGFYTTADGNSAIVESSYGNTVTIDDDDRIDEVVEAAKDAADEAITACEKVRAGVMGSPSASAGSTPRPALSKALSKAVLSAPKARAEVEPVVDPGVLELKTLEYSNGTVYEGNVGSKTGLPHGVGVCKYNDGGYYAGHWYNGKRSGLGVFKYASGDLYYGRYSGDQKVGVARYMTVAGEQMTIQTVGDTTEELLEHEGVGGIALAARYAAEEAEQAQAKVHALQSAGGDAAKGRTISRPVPLTRMLSHSTFEDGATYSGETDGNGVPDGYGVSKYPDQSKFEGFHKDGVREGSGVFAFASGAIYKGEYAKNRREGKGIYINKAGVRTARLWVEGKPTDTTLSDEEAQAAEEAAVEAQRRAVEKAAASTATSQVASADKDHHVELAPTVEEE</sequence>
<feature type="region of interest" description="Disordered" evidence="3">
    <location>
        <begin position="1102"/>
        <end position="1157"/>
    </location>
</feature>
<name>A0A7S3DLJ3_9EUKA</name>
<organism evidence="4">
    <name type="scientific">Palpitomonas bilix</name>
    <dbReference type="NCBI Taxonomy" id="652834"/>
    <lineage>
        <taxon>Eukaryota</taxon>
        <taxon>Eukaryota incertae sedis</taxon>
    </lineage>
</organism>
<gene>
    <name evidence="4" type="ORF">PBIL07802_LOCUS23900</name>
</gene>
<dbReference type="SMART" id="SM00698">
    <property type="entry name" value="MORN"/>
    <property type="match status" value="17"/>
</dbReference>
<evidence type="ECO:0000256" key="2">
    <source>
        <dbReference type="SAM" id="Coils"/>
    </source>
</evidence>
<feature type="compositionally biased region" description="Low complexity" evidence="3">
    <location>
        <begin position="1129"/>
        <end position="1141"/>
    </location>
</feature>
<protein>
    <submittedName>
        <fullName evidence="4">Uncharacterized protein</fullName>
    </submittedName>
</protein>
<reference evidence="4" key="1">
    <citation type="submission" date="2021-01" db="EMBL/GenBank/DDBJ databases">
        <authorList>
            <person name="Corre E."/>
            <person name="Pelletier E."/>
            <person name="Niang G."/>
            <person name="Scheremetjew M."/>
            <person name="Finn R."/>
            <person name="Kale V."/>
            <person name="Holt S."/>
            <person name="Cochrane G."/>
            <person name="Meng A."/>
            <person name="Brown T."/>
            <person name="Cohen L."/>
        </authorList>
    </citation>
    <scope>NUCLEOTIDE SEQUENCE</scope>
    <source>
        <strain evidence="4">NIES-2562</strain>
    </source>
</reference>
<proteinExistence type="predicted"/>
<dbReference type="InterPro" id="IPR003409">
    <property type="entry name" value="MORN"/>
</dbReference>